<evidence type="ECO:0000313" key="4">
    <source>
        <dbReference type="Proteomes" id="UP000277300"/>
    </source>
</evidence>
<dbReference type="Proteomes" id="UP000284657">
    <property type="component" value="Unassembled WGS sequence"/>
</dbReference>
<gene>
    <name evidence="3" type="ORF">BBJ29_005093</name>
    <name evidence="2" type="ORF">BBP00_00006451</name>
</gene>
<dbReference type="OrthoDB" id="2378640at2759"/>
<keyword evidence="1" id="KW-0175">Coiled coil</keyword>
<comment type="caution">
    <text evidence="2">The sequence shown here is derived from an EMBL/GenBank/DDBJ whole genome shotgun (WGS) entry which is preliminary data.</text>
</comment>
<reference evidence="4 5" key="1">
    <citation type="submission" date="2018-07" db="EMBL/GenBank/DDBJ databases">
        <title>Genome sequencing of oomycete isolates from Chile give support for New Zealand origin for Phytophthora kernoviae and make available the first Nothophytophthora sp. genome.</title>
        <authorList>
            <person name="Studholme D.J."/>
            <person name="Sanfuentes E."/>
            <person name="Panda P."/>
            <person name="Hill R."/>
            <person name="Sambles C."/>
            <person name="Grant M."/>
            <person name="Williams N.M."/>
            <person name="Mcdougal R.L."/>
        </authorList>
    </citation>
    <scope>NUCLEOTIDE SEQUENCE [LARGE SCALE GENOMIC DNA]</scope>
    <source>
        <strain evidence="2">Chile6</strain>
        <strain evidence="3">Chile7</strain>
    </source>
</reference>
<organism evidence="2 4">
    <name type="scientific">Phytophthora kernoviae</name>
    <dbReference type="NCBI Taxonomy" id="325452"/>
    <lineage>
        <taxon>Eukaryota</taxon>
        <taxon>Sar</taxon>
        <taxon>Stramenopiles</taxon>
        <taxon>Oomycota</taxon>
        <taxon>Peronosporomycetes</taxon>
        <taxon>Peronosporales</taxon>
        <taxon>Peronosporaceae</taxon>
        <taxon>Phytophthora</taxon>
    </lineage>
</organism>
<feature type="coiled-coil region" evidence="1">
    <location>
        <begin position="18"/>
        <end position="87"/>
    </location>
</feature>
<dbReference type="EMBL" id="MBDO02000220">
    <property type="protein sequence ID" value="RLN59530.1"/>
    <property type="molecule type" value="Genomic_DNA"/>
</dbReference>
<dbReference type="AlphaFoldDB" id="A0A3F2RL06"/>
<accession>A0A3F2RL06</accession>
<evidence type="ECO:0000256" key="1">
    <source>
        <dbReference type="SAM" id="Coils"/>
    </source>
</evidence>
<sequence length="341" mass="38714">MGWHEFVYVSQLEWERMLLEEEENRRRLTRTFEVTQKQVEEDHACELEKITQARDNDEMLALEHAAKEHEEQLAAQLQKQARQLEFAVLVHDDYESHKQVNDTSNASTTFSAAQVRAQLLEKFAKRDTTAISMIYKAIRLTTDILSTTPITSVGSTAGQFVSADITQAVLSCVKELKALKEYLVQSLEHVAQAGGQILIFAEAPFAKWMADAVARAAVDKESAIDLALCSHREFMAFAQVQLQTRQDEAEETLTRLQQLFRVEVFNSDTEQQQQTVYVTWIEMLTFLQESSKAARQGIALPVDPDMAVNVPQHVRAETMDILFERVRVYGKGTGNILLGFE</sequence>
<name>A0A3F2RL06_9STRA</name>
<evidence type="ECO:0000313" key="2">
    <source>
        <dbReference type="EMBL" id="RLN59530.1"/>
    </source>
</evidence>
<dbReference type="EMBL" id="MBAD02000075">
    <property type="protein sequence ID" value="RLN71463.1"/>
    <property type="molecule type" value="Genomic_DNA"/>
</dbReference>
<dbReference type="Proteomes" id="UP000277300">
    <property type="component" value="Unassembled WGS sequence"/>
</dbReference>
<evidence type="ECO:0000313" key="5">
    <source>
        <dbReference type="Proteomes" id="UP000284657"/>
    </source>
</evidence>
<evidence type="ECO:0000313" key="3">
    <source>
        <dbReference type="EMBL" id="RLN71463.1"/>
    </source>
</evidence>
<proteinExistence type="predicted"/>
<protein>
    <submittedName>
        <fullName evidence="2">Uncharacterized protein</fullName>
    </submittedName>
</protein>